<organism evidence="1 2">
    <name type="scientific">Henriciella mobilis</name>
    <dbReference type="NCBI Taxonomy" id="2305467"/>
    <lineage>
        <taxon>Bacteria</taxon>
        <taxon>Pseudomonadati</taxon>
        <taxon>Pseudomonadota</taxon>
        <taxon>Alphaproteobacteria</taxon>
        <taxon>Hyphomonadales</taxon>
        <taxon>Hyphomonadaceae</taxon>
        <taxon>Henriciella</taxon>
    </lineage>
</organism>
<name>A0A399RE54_9PROT</name>
<dbReference type="AlphaFoldDB" id="A0A399RE54"/>
<sequence>MLTWGDEYPIHQTPEPVWVAGSDRNFYDRYFFNGYSKDGSVLFGAAFGVYPHLNIKDGAFSVLKDGVQKSVHLSRILNFERMDTRVGPMSIEVVQPLQSVRIKLDDAEGISADLTFEGRHFPVEEPRFTRRNGSRMMMDVTRMTQNGRWSGSITVDGDTIEISSDNFWGTRDRSWGVRPLGAQDPQPVVPQQLPQFYWIWTPMNFPNASVYFHVNEDRHGDRWNTRSVFAMDGAGADGLTHLANPVIKPEFEAGTRRVRSAVLTASDAHGREHRIIYEPIATFQMKGIGYGHPEWGHAAWKGEYAIGREDFKPLAMPWKQPDNLHIQAISKVRHEGPDGQGSEGIGALEQLFIGPHDASGWKDMLDA</sequence>
<dbReference type="OrthoDB" id="333076at2"/>
<evidence type="ECO:0008006" key="3">
    <source>
        <dbReference type="Google" id="ProtNLM"/>
    </source>
</evidence>
<dbReference type="RefSeq" id="WP_119376862.1">
    <property type="nucleotide sequence ID" value="NZ_QWFX01000013.1"/>
</dbReference>
<proteinExistence type="predicted"/>
<keyword evidence="2" id="KW-1185">Reference proteome</keyword>
<dbReference type="SUPFAM" id="SSF159245">
    <property type="entry name" value="AttH-like"/>
    <property type="match status" value="1"/>
</dbReference>
<evidence type="ECO:0000313" key="1">
    <source>
        <dbReference type="EMBL" id="RIJ28327.1"/>
    </source>
</evidence>
<accession>A0A399RE54</accession>
<gene>
    <name evidence="1" type="ORF">D1223_13105</name>
</gene>
<reference evidence="1 2" key="1">
    <citation type="submission" date="2018-08" db="EMBL/GenBank/DDBJ databases">
        <title>Henriciella mobilis sp. nov., isolated from seawater.</title>
        <authorList>
            <person name="Cheng H."/>
            <person name="Wu Y.-H."/>
            <person name="Xu X.-W."/>
            <person name="Guo L.-L."/>
        </authorList>
    </citation>
    <scope>NUCLEOTIDE SEQUENCE [LARGE SCALE GENOMIC DNA]</scope>
    <source>
        <strain evidence="1 2">JN25</strain>
    </source>
</reference>
<protein>
    <recommendedName>
        <fullName evidence="3">Carotenoid 1,2-hydratase</fullName>
    </recommendedName>
</protein>
<dbReference type="EMBL" id="QWFX01000013">
    <property type="protein sequence ID" value="RIJ28327.1"/>
    <property type="molecule type" value="Genomic_DNA"/>
</dbReference>
<evidence type="ECO:0000313" key="2">
    <source>
        <dbReference type="Proteomes" id="UP000266385"/>
    </source>
</evidence>
<dbReference type="Proteomes" id="UP000266385">
    <property type="component" value="Unassembled WGS sequence"/>
</dbReference>
<comment type="caution">
    <text evidence="1">The sequence shown here is derived from an EMBL/GenBank/DDBJ whole genome shotgun (WGS) entry which is preliminary data.</text>
</comment>